<dbReference type="PRINTS" id="PR00507">
    <property type="entry name" value="N12N6MTFRASE"/>
</dbReference>
<evidence type="ECO:0000256" key="8">
    <source>
        <dbReference type="SAM" id="Coils"/>
    </source>
</evidence>
<dbReference type="InterPro" id="IPR029063">
    <property type="entry name" value="SAM-dependent_MTases_sf"/>
</dbReference>
<accession>A0ABW5SCM8</accession>
<dbReference type="RefSeq" id="WP_379042499.1">
    <property type="nucleotide sequence ID" value="NZ_JBHULZ010000002.1"/>
</dbReference>
<comment type="catalytic activity">
    <reaction evidence="7">
        <text>a 2'-deoxyadenosine in DNA + S-adenosyl-L-methionine = an N(6)-methyl-2'-deoxyadenosine in DNA + S-adenosyl-L-homocysteine + H(+)</text>
        <dbReference type="Rhea" id="RHEA:15197"/>
        <dbReference type="Rhea" id="RHEA-COMP:12418"/>
        <dbReference type="Rhea" id="RHEA-COMP:12419"/>
        <dbReference type="ChEBI" id="CHEBI:15378"/>
        <dbReference type="ChEBI" id="CHEBI:57856"/>
        <dbReference type="ChEBI" id="CHEBI:59789"/>
        <dbReference type="ChEBI" id="CHEBI:90615"/>
        <dbReference type="ChEBI" id="CHEBI:90616"/>
        <dbReference type="EC" id="2.1.1.72"/>
    </reaction>
</comment>
<evidence type="ECO:0000313" key="11">
    <source>
        <dbReference type="EMBL" id="MFD2696427.1"/>
    </source>
</evidence>
<keyword evidence="12" id="KW-1185">Reference proteome</keyword>
<protein>
    <recommendedName>
        <fullName evidence="2">site-specific DNA-methyltransferase (adenine-specific)</fullName>
        <ecNumber evidence="2">2.1.1.72</ecNumber>
    </recommendedName>
</protein>
<evidence type="ECO:0000256" key="6">
    <source>
        <dbReference type="ARBA" id="ARBA00022747"/>
    </source>
</evidence>
<name>A0ABW5SCM8_9FLAO</name>
<dbReference type="GO" id="GO:0032259">
    <property type="term" value="P:methylation"/>
    <property type="evidence" value="ECO:0007669"/>
    <property type="project" value="UniProtKB-KW"/>
</dbReference>
<dbReference type="InterPro" id="IPR002052">
    <property type="entry name" value="DNA_methylase_N6_adenine_CS"/>
</dbReference>
<dbReference type="InterPro" id="IPR038333">
    <property type="entry name" value="T1MK-like_N_sf"/>
</dbReference>
<dbReference type="GO" id="GO:0009007">
    <property type="term" value="F:site-specific DNA-methyltransferase (adenine-specific) activity"/>
    <property type="evidence" value="ECO:0007669"/>
    <property type="project" value="UniProtKB-EC"/>
</dbReference>
<evidence type="ECO:0000256" key="4">
    <source>
        <dbReference type="ARBA" id="ARBA00022679"/>
    </source>
</evidence>
<evidence type="ECO:0000256" key="1">
    <source>
        <dbReference type="ARBA" id="ARBA00006594"/>
    </source>
</evidence>
<dbReference type="Gene3D" id="3.40.50.150">
    <property type="entry name" value="Vaccinia Virus protein VP39"/>
    <property type="match status" value="1"/>
</dbReference>
<evidence type="ECO:0000256" key="2">
    <source>
        <dbReference type="ARBA" id="ARBA00011900"/>
    </source>
</evidence>
<dbReference type="PANTHER" id="PTHR42933:SF3">
    <property type="entry name" value="TYPE I RESTRICTION ENZYME MJAVIII METHYLASE SUBUNIT"/>
    <property type="match status" value="1"/>
</dbReference>
<dbReference type="PROSITE" id="PS00092">
    <property type="entry name" value="N6_MTASE"/>
    <property type="match status" value="1"/>
</dbReference>
<proteinExistence type="inferred from homology"/>
<evidence type="ECO:0000256" key="7">
    <source>
        <dbReference type="ARBA" id="ARBA00047942"/>
    </source>
</evidence>
<reference evidence="12" key="1">
    <citation type="journal article" date="2019" name="Int. J. Syst. Evol. Microbiol.">
        <title>The Global Catalogue of Microorganisms (GCM) 10K type strain sequencing project: providing services to taxonomists for standard genome sequencing and annotation.</title>
        <authorList>
            <consortium name="The Broad Institute Genomics Platform"/>
            <consortium name="The Broad Institute Genome Sequencing Center for Infectious Disease"/>
            <person name="Wu L."/>
            <person name="Ma J."/>
        </authorList>
    </citation>
    <scope>NUCLEOTIDE SEQUENCE [LARGE SCALE GENOMIC DNA]</scope>
    <source>
        <strain evidence="12">KCTC 42255</strain>
    </source>
</reference>
<comment type="similarity">
    <text evidence="1">Belongs to the N(4)/N(6)-methyltransferase family.</text>
</comment>
<organism evidence="11 12">
    <name type="scientific">Mesonia sediminis</name>
    <dbReference type="NCBI Taxonomy" id="1703946"/>
    <lineage>
        <taxon>Bacteria</taxon>
        <taxon>Pseudomonadati</taxon>
        <taxon>Bacteroidota</taxon>
        <taxon>Flavobacteriia</taxon>
        <taxon>Flavobacteriales</taxon>
        <taxon>Flavobacteriaceae</taxon>
        <taxon>Mesonia</taxon>
    </lineage>
</organism>
<dbReference type="NCBIfam" id="TIGR00497">
    <property type="entry name" value="hsdM"/>
    <property type="match status" value="1"/>
</dbReference>
<dbReference type="InterPro" id="IPR003356">
    <property type="entry name" value="DNA_methylase_A-5"/>
</dbReference>
<keyword evidence="6" id="KW-0680">Restriction system</keyword>
<evidence type="ECO:0000256" key="3">
    <source>
        <dbReference type="ARBA" id="ARBA00022603"/>
    </source>
</evidence>
<evidence type="ECO:0000256" key="5">
    <source>
        <dbReference type="ARBA" id="ARBA00022691"/>
    </source>
</evidence>
<evidence type="ECO:0000259" key="10">
    <source>
        <dbReference type="Pfam" id="PF12161"/>
    </source>
</evidence>
<keyword evidence="4 11" id="KW-0808">Transferase</keyword>
<dbReference type="Proteomes" id="UP001597357">
    <property type="component" value="Unassembled WGS sequence"/>
</dbReference>
<keyword evidence="3 11" id="KW-0489">Methyltransferase</keyword>
<dbReference type="InterPro" id="IPR051537">
    <property type="entry name" value="DNA_Adenine_Mtase"/>
</dbReference>
<evidence type="ECO:0000259" key="9">
    <source>
        <dbReference type="Pfam" id="PF02384"/>
    </source>
</evidence>
<feature type="domain" description="DNA methylase adenine-specific" evidence="9">
    <location>
        <begin position="177"/>
        <end position="477"/>
    </location>
</feature>
<keyword evidence="5" id="KW-0949">S-adenosyl-L-methionine</keyword>
<gene>
    <name evidence="11" type="ORF">ACFSQ0_00305</name>
</gene>
<dbReference type="InterPro" id="IPR022749">
    <property type="entry name" value="D12N6_MeTrfase_N"/>
</dbReference>
<evidence type="ECO:0000313" key="12">
    <source>
        <dbReference type="Proteomes" id="UP001597357"/>
    </source>
</evidence>
<keyword evidence="8" id="KW-0175">Coiled coil</keyword>
<feature type="coiled-coil region" evidence="8">
    <location>
        <begin position="649"/>
        <end position="793"/>
    </location>
</feature>
<dbReference type="PANTHER" id="PTHR42933">
    <property type="entry name" value="SLR6095 PROTEIN"/>
    <property type="match status" value="1"/>
</dbReference>
<dbReference type="EMBL" id="JBHULZ010000002">
    <property type="protein sequence ID" value="MFD2696427.1"/>
    <property type="molecule type" value="Genomic_DNA"/>
</dbReference>
<dbReference type="Pfam" id="PF02384">
    <property type="entry name" value="N6_Mtase"/>
    <property type="match status" value="1"/>
</dbReference>
<dbReference type="InterPro" id="IPR004546">
    <property type="entry name" value="Restrct_endonuc_T1M"/>
</dbReference>
<dbReference type="Pfam" id="PF12161">
    <property type="entry name" value="HsdM_N"/>
    <property type="match status" value="1"/>
</dbReference>
<dbReference type="Gene3D" id="1.20.1260.30">
    <property type="match status" value="1"/>
</dbReference>
<dbReference type="EC" id="2.1.1.72" evidence="2"/>
<dbReference type="SUPFAM" id="SSF53335">
    <property type="entry name" value="S-adenosyl-L-methionine-dependent methyltransferases"/>
    <property type="match status" value="1"/>
</dbReference>
<comment type="caution">
    <text evidence="11">The sequence shown here is derived from an EMBL/GenBank/DDBJ whole genome shotgun (WGS) entry which is preliminary data.</text>
</comment>
<sequence length="865" mass="99750">MSNKKLTLSWLEGFLMDACDILRGNMDASEFKEYIFGMLFLKRLSDKYEQDRAKRYNELHARGFDTQKIEAALNRPNAYEYFVPPRARWNYKTTNDAGVQVNDGILHLKKDVGDHLNKALEALEEANPDKLTGVLTNVNFNRTIGKNKNALSDEKLIEFITHFDKVVLTDDRFEFPDLLGAAYEYLIKYFADSAGKKGGEFYTPNEVVKLLVSILEPGEDAEIYDPTCGSGGMLIENKNYVEARYGDASRLSYYGQELSGTTWSLCKMNMLFHDIFDATILQGDTIANPQHIENGELKRFDIVIANPPFSANYSDIKNHRDRFHYWMPKKKKADFMFVQHMISVLKDNGRMAVVMPHGVLFRGSEEKNMRQWLVERGYLEAVIGLPSGLFYGTGIPASVLVINKKDAGKRKEVLFINADREYKEGKNQNKLRPEDIAKITYIYKAKENLEGYAKKVTKADLEKEDYNFNIRRYVDNSPPAQAQDVHAHLYGGIPVAEVNELQNYWDNYPQLRQDLFSATNKADYLQFSEEIERKEDLKNKVLEHPDVLQKREAYTKSIKDWWQNNVAKLEGLPQNQNVYAVRQDFAVSIANTFNQLGILDLHKSRGAFAAYWDALETDIKSIAASGWNAELIPADAILKSQYPEVLAELANNEARRDELEALFNEVNELDEDEYEEENYEVFPKEVLKELKANVKQTNTNIRQCKKEIKALKIRIKAVTSSESYREEDSGEEPLNSQLEKLQTQQTQAETQKAKIEQKLARHTELTNELKTCRATIKEIKNDQENLVAKARQEIKPEEAKVLILQRFKATLQTTVMDYVHRYERALLSELETRFTKYQHTLVNILDEREQAADQLQNFLKELGYE</sequence>
<feature type="domain" description="N6 adenine-specific DNA methyltransferase N-terminal" evidence="10">
    <location>
        <begin position="11"/>
        <end position="163"/>
    </location>
</feature>